<dbReference type="EMBL" id="MT142395">
    <property type="protein sequence ID" value="QJA79779.1"/>
    <property type="molecule type" value="Genomic_DNA"/>
</dbReference>
<protein>
    <submittedName>
        <fullName evidence="1">Uncharacterized protein</fullName>
    </submittedName>
</protein>
<organism evidence="1">
    <name type="scientific">viral metagenome</name>
    <dbReference type="NCBI Taxonomy" id="1070528"/>
    <lineage>
        <taxon>unclassified sequences</taxon>
        <taxon>metagenomes</taxon>
        <taxon>organismal metagenomes</taxon>
    </lineage>
</organism>
<accession>A0A6M3KCX4</accession>
<sequence length="227" mass="24411">MADGKKLEKEEVIDGKVMPTIPKEKVVDGKVMPTIPKEKVVDGKVMPTIPKEKVVDGKVMPTIPKEKVVGGKVIPETPKDSIESLLAGLDALTARIKSISGLSVKQQKELITKANQATKEAIVPYARATNDAKQYIKRLQKPSTTKEEDGPICSMVMAVKDAVTGFTPSIPWGILVEYFGADSTGKKSFTLTSVKVQSVDSEGVNGTYQITIPMVIGAFVPGKRASK</sequence>
<proteinExistence type="predicted"/>
<name>A0A6M3KCX4_9ZZZZ</name>
<gene>
    <name evidence="1" type="ORF">MM415A00828_0001</name>
</gene>
<evidence type="ECO:0000313" key="1">
    <source>
        <dbReference type="EMBL" id="QJA79779.1"/>
    </source>
</evidence>
<dbReference type="AlphaFoldDB" id="A0A6M3KCX4"/>
<reference evidence="1" key="1">
    <citation type="submission" date="2020-03" db="EMBL/GenBank/DDBJ databases">
        <title>The deep terrestrial virosphere.</title>
        <authorList>
            <person name="Holmfeldt K."/>
            <person name="Nilsson E."/>
            <person name="Simone D."/>
            <person name="Lopez-Fernandez M."/>
            <person name="Wu X."/>
            <person name="de Brujin I."/>
            <person name="Lundin D."/>
            <person name="Andersson A."/>
            <person name="Bertilsson S."/>
            <person name="Dopson M."/>
        </authorList>
    </citation>
    <scope>NUCLEOTIDE SEQUENCE</scope>
    <source>
        <strain evidence="1">MM415A00828</strain>
    </source>
</reference>